<dbReference type="PROSITE" id="PS51257">
    <property type="entry name" value="PROKAR_LIPOPROTEIN"/>
    <property type="match status" value="1"/>
</dbReference>
<evidence type="ECO:0000313" key="5">
    <source>
        <dbReference type="EMBL" id="AHW58524.1"/>
    </source>
</evidence>
<sequence>MKRKSVVGRVLQKLVLVLIGCSALLACQKSKQQGAVVYSFDDQYIDEWYKQRDLFNQYNIKATFFINRPQNLSTDQVARLKQLEADGHEIACHGLNHRNVVDFKDSPDVLINSEIIPAIKILADYGFEIRSFAHPFGKSLPEIDTLLLDQFGYLRKATYNIKDTTIDYYDDIFATKNNYRITSSMGIDTNYNISLQNFETGLLRAKEKNEVLILHAHRIDRSLTNYSISPDYLEETFKLCRKHNIRSLRISDLETFFISD</sequence>
<dbReference type="PANTHER" id="PTHR34216">
    <property type="match status" value="1"/>
</dbReference>
<dbReference type="KEGG" id="dori:FH5T_00295"/>
<gene>
    <name evidence="5" type="ORF">FH5T_00295</name>
    <name evidence="6" type="ORF">SAMN05444285_12719</name>
</gene>
<dbReference type="InterPro" id="IPR051398">
    <property type="entry name" value="Polysacch_Deacetylase"/>
</dbReference>
<accession>X5DC39</accession>
<dbReference type="RefSeq" id="WP_051567482.1">
    <property type="nucleotide sequence ID" value="NZ_FOHT01000027.1"/>
</dbReference>
<dbReference type="EMBL" id="FOHT01000027">
    <property type="protein sequence ID" value="SET88579.1"/>
    <property type="molecule type" value="Genomic_DNA"/>
</dbReference>
<dbReference type="Gene3D" id="3.20.20.370">
    <property type="entry name" value="Glycoside hydrolase/deacetylase"/>
    <property type="match status" value="1"/>
</dbReference>
<dbReference type="GO" id="GO:0016810">
    <property type="term" value="F:hydrolase activity, acting on carbon-nitrogen (but not peptide) bonds"/>
    <property type="evidence" value="ECO:0007669"/>
    <property type="project" value="InterPro"/>
</dbReference>
<dbReference type="Pfam" id="PF01522">
    <property type="entry name" value="Polysacc_deac_1"/>
    <property type="match status" value="1"/>
</dbReference>
<feature type="domain" description="NodB homology" evidence="4">
    <location>
        <begin position="34"/>
        <end position="260"/>
    </location>
</feature>
<dbReference type="AlphaFoldDB" id="X5DC39"/>
<reference evidence="6 8" key="2">
    <citation type="submission" date="2016-10" db="EMBL/GenBank/DDBJ databases">
        <authorList>
            <person name="de Groot N.N."/>
        </authorList>
    </citation>
    <scope>NUCLEOTIDE SEQUENCE [LARGE SCALE GENOMIC DNA]</scope>
    <source>
        <strain evidence="6 8">DSM 25947</strain>
    </source>
</reference>
<protein>
    <submittedName>
        <fullName evidence="6">Polysaccharide deacetylase</fullName>
    </submittedName>
</protein>
<evidence type="ECO:0000313" key="8">
    <source>
        <dbReference type="Proteomes" id="UP000181981"/>
    </source>
</evidence>
<dbReference type="GO" id="GO:0005975">
    <property type="term" value="P:carbohydrate metabolic process"/>
    <property type="evidence" value="ECO:0007669"/>
    <property type="project" value="InterPro"/>
</dbReference>
<evidence type="ECO:0000313" key="6">
    <source>
        <dbReference type="EMBL" id="SET88579.1"/>
    </source>
</evidence>
<dbReference type="GO" id="GO:0005576">
    <property type="term" value="C:extracellular region"/>
    <property type="evidence" value="ECO:0007669"/>
    <property type="project" value="UniProtKB-SubCell"/>
</dbReference>
<name>X5DC39_9BACT</name>
<evidence type="ECO:0000256" key="2">
    <source>
        <dbReference type="ARBA" id="ARBA00022729"/>
    </source>
</evidence>
<dbReference type="PANTHER" id="PTHR34216:SF3">
    <property type="entry name" value="POLY-BETA-1,6-N-ACETYL-D-GLUCOSAMINE N-DEACETYLASE"/>
    <property type="match status" value="1"/>
</dbReference>
<dbReference type="CDD" id="cd10967">
    <property type="entry name" value="CE4_GLA_like_6s"/>
    <property type="match status" value="1"/>
</dbReference>
<organism evidence="6 8">
    <name type="scientific">Draconibacterium orientale</name>
    <dbReference type="NCBI Taxonomy" id="1168034"/>
    <lineage>
        <taxon>Bacteria</taxon>
        <taxon>Pseudomonadati</taxon>
        <taxon>Bacteroidota</taxon>
        <taxon>Bacteroidia</taxon>
        <taxon>Marinilabiliales</taxon>
        <taxon>Prolixibacteraceae</taxon>
        <taxon>Draconibacterium</taxon>
    </lineage>
</organism>
<evidence type="ECO:0000256" key="1">
    <source>
        <dbReference type="ARBA" id="ARBA00004613"/>
    </source>
</evidence>
<dbReference type="InterPro" id="IPR011330">
    <property type="entry name" value="Glyco_hydro/deAcase_b/a-brl"/>
</dbReference>
<dbReference type="PROSITE" id="PS51677">
    <property type="entry name" value="NODB"/>
    <property type="match status" value="1"/>
</dbReference>
<reference evidence="5 7" key="1">
    <citation type="submission" date="2014-03" db="EMBL/GenBank/DDBJ databases">
        <title>Complete genome sequence of a deeply braunched marine Bacteroidia bacterium Draconibacterium orientale type strain FH5T.</title>
        <authorList>
            <person name="Li X."/>
            <person name="Wang X."/>
            <person name="Xie Z."/>
            <person name="Du Z."/>
            <person name="Chen G."/>
        </authorList>
    </citation>
    <scope>NUCLEOTIDE SEQUENCE [LARGE SCALE GENOMIC DNA]</scope>
    <source>
        <strain evidence="5 7">FH5</strain>
    </source>
</reference>
<evidence type="ECO:0000313" key="7">
    <source>
        <dbReference type="Proteomes" id="UP000023772"/>
    </source>
</evidence>
<evidence type="ECO:0000259" key="4">
    <source>
        <dbReference type="PROSITE" id="PS51677"/>
    </source>
</evidence>
<evidence type="ECO:0000256" key="3">
    <source>
        <dbReference type="SAM" id="SignalP"/>
    </source>
</evidence>
<proteinExistence type="predicted"/>
<dbReference type="Proteomes" id="UP000023772">
    <property type="component" value="Chromosome"/>
</dbReference>
<dbReference type="HOGENOM" id="CLU_1037809_0_0_10"/>
<dbReference type="EMBL" id="CP007451">
    <property type="protein sequence ID" value="AHW58524.1"/>
    <property type="molecule type" value="Genomic_DNA"/>
</dbReference>
<keyword evidence="2 3" id="KW-0732">Signal</keyword>
<dbReference type="eggNOG" id="COG0726">
    <property type="taxonomic scope" value="Bacteria"/>
</dbReference>
<feature type="chain" id="PRO_5010514878" evidence="3">
    <location>
        <begin position="27"/>
        <end position="260"/>
    </location>
</feature>
<keyword evidence="7" id="KW-1185">Reference proteome</keyword>
<dbReference type="OrthoDB" id="9806342at2"/>
<comment type="subcellular location">
    <subcellularLocation>
        <location evidence="1">Secreted</location>
    </subcellularLocation>
</comment>
<dbReference type="STRING" id="1168034.FH5T_00295"/>
<dbReference type="SUPFAM" id="SSF88713">
    <property type="entry name" value="Glycoside hydrolase/deacetylase"/>
    <property type="match status" value="1"/>
</dbReference>
<dbReference type="Proteomes" id="UP000181981">
    <property type="component" value="Unassembled WGS sequence"/>
</dbReference>
<dbReference type="InterPro" id="IPR002509">
    <property type="entry name" value="NODB_dom"/>
</dbReference>
<feature type="signal peptide" evidence="3">
    <location>
        <begin position="1"/>
        <end position="26"/>
    </location>
</feature>